<evidence type="ECO:0000313" key="2">
    <source>
        <dbReference type="EMBL" id="GMR33160.1"/>
    </source>
</evidence>
<feature type="transmembrane region" description="Helical" evidence="1">
    <location>
        <begin position="20"/>
        <end position="44"/>
    </location>
</feature>
<accession>A0AAN4Z8K4</accession>
<evidence type="ECO:0000313" key="3">
    <source>
        <dbReference type="Proteomes" id="UP001328107"/>
    </source>
</evidence>
<dbReference type="EMBL" id="BTRK01000001">
    <property type="protein sequence ID" value="GMR33160.1"/>
    <property type="molecule type" value="Genomic_DNA"/>
</dbReference>
<keyword evidence="3" id="KW-1185">Reference proteome</keyword>
<sequence length="230" mass="26850">RVSPGMVHGLTGAAFPLQCLTWYLLDGFDFLAILSVLVHVNYYIRLTRRGEKQFMATFFYFEVGAVVVQLSVFCYKFSNNHNYVDGIWMITPCLLVQVAACFALFCHYPCATDGELTPLLDKKEDAQLRRQLLNIIPIAAFPLQIFFYFHTFSSHLIWLCVTASFIVHVLYALHVFGVVHYSEHYTSHFFYYGIFVLFMQSILINYDSFFNRADILPFRRHHVQSRFFAM</sequence>
<feature type="transmembrane region" description="Helical" evidence="1">
    <location>
        <begin position="132"/>
        <end position="150"/>
    </location>
</feature>
<keyword evidence="1" id="KW-0472">Membrane</keyword>
<protein>
    <submittedName>
        <fullName evidence="2">Uncharacterized protein</fullName>
    </submittedName>
</protein>
<organism evidence="2 3">
    <name type="scientific">Pristionchus mayeri</name>
    <dbReference type="NCBI Taxonomy" id="1317129"/>
    <lineage>
        <taxon>Eukaryota</taxon>
        <taxon>Metazoa</taxon>
        <taxon>Ecdysozoa</taxon>
        <taxon>Nematoda</taxon>
        <taxon>Chromadorea</taxon>
        <taxon>Rhabditida</taxon>
        <taxon>Rhabditina</taxon>
        <taxon>Diplogasteromorpha</taxon>
        <taxon>Diplogasteroidea</taxon>
        <taxon>Neodiplogasteridae</taxon>
        <taxon>Pristionchus</taxon>
    </lineage>
</organism>
<feature type="transmembrane region" description="Helical" evidence="1">
    <location>
        <begin position="189"/>
        <end position="206"/>
    </location>
</feature>
<comment type="caution">
    <text evidence="2">The sequence shown here is derived from an EMBL/GenBank/DDBJ whole genome shotgun (WGS) entry which is preliminary data.</text>
</comment>
<evidence type="ECO:0000256" key="1">
    <source>
        <dbReference type="SAM" id="Phobius"/>
    </source>
</evidence>
<reference evidence="3" key="1">
    <citation type="submission" date="2022-10" db="EMBL/GenBank/DDBJ databases">
        <title>Genome assembly of Pristionchus species.</title>
        <authorList>
            <person name="Yoshida K."/>
            <person name="Sommer R.J."/>
        </authorList>
    </citation>
    <scope>NUCLEOTIDE SEQUENCE [LARGE SCALE GENOMIC DNA]</scope>
    <source>
        <strain evidence="3">RS5460</strain>
    </source>
</reference>
<keyword evidence="1" id="KW-0812">Transmembrane</keyword>
<feature type="transmembrane region" description="Helical" evidence="1">
    <location>
        <begin position="56"/>
        <end position="75"/>
    </location>
</feature>
<feature type="non-terminal residue" evidence="2">
    <location>
        <position position="1"/>
    </location>
</feature>
<gene>
    <name evidence="2" type="ORF">PMAYCL1PPCAC_03355</name>
</gene>
<keyword evidence="1" id="KW-1133">Transmembrane helix</keyword>
<proteinExistence type="predicted"/>
<feature type="transmembrane region" description="Helical" evidence="1">
    <location>
        <begin position="156"/>
        <end position="177"/>
    </location>
</feature>
<dbReference type="AlphaFoldDB" id="A0AAN4Z8K4"/>
<name>A0AAN4Z8K4_9BILA</name>
<dbReference type="Proteomes" id="UP001328107">
    <property type="component" value="Unassembled WGS sequence"/>
</dbReference>
<feature type="transmembrane region" description="Helical" evidence="1">
    <location>
        <begin position="87"/>
        <end position="111"/>
    </location>
</feature>